<dbReference type="AlphaFoldDB" id="G2Q346"/>
<evidence type="ECO:0000313" key="1">
    <source>
        <dbReference type="EMBL" id="AEO53509.1"/>
    </source>
</evidence>
<dbReference type="Proteomes" id="UP000007322">
    <property type="component" value="Chromosome 1"/>
</dbReference>
<accession>G2Q346</accession>
<keyword evidence="2" id="KW-1185">Reference proteome</keyword>
<sequence length="190" mass="21191">MLPALRHSTEPRAVSCALRHMRFLAGLERQTRQPADVLERILRHSRHPEDVAENISVVEIDPRIRRIRCRQPALACNTLRTLRNLSPPAKTYRVRDAPGPARLRLLNRAAPFARKGVRIAVDEADPSPVGCLATRMGRPRGVGEALARSSQVAAGERASKLSDYLATTTSSMSLHQNIKHPTSQSFWLVR</sequence>
<dbReference type="KEGG" id="mtm:MYCTH_2122366"/>
<evidence type="ECO:0000313" key="2">
    <source>
        <dbReference type="Proteomes" id="UP000007322"/>
    </source>
</evidence>
<protein>
    <submittedName>
        <fullName evidence="1">Uncharacterized protein</fullName>
    </submittedName>
</protein>
<proteinExistence type="predicted"/>
<gene>
    <name evidence="1" type="ORF">MYCTH_2122366</name>
</gene>
<dbReference type="RefSeq" id="XP_003658754.1">
    <property type="nucleotide sequence ID" value="XM_003658706.1"/>
</dbReference>
<organism evidence="1 2">
    <name type="scientific">Thermothelomyces thermophilus (strain ATCC 42464 / BCRC 31852 / DSM 1799)</name>
    <name type="common">Sporotrichum thermophile</name>
    <dbReference type="NCBI Taxonomy" id="573729"/>
    <lineage>
        <taxon>Eukaryota</taxon>
        <taxon>Fungi</taxon>
        <taxon>Dikarya</taxon>
        <taxon>Ascomycota</taxon>
        <taxon>Pezizomycotina</taxon>
        <taxon>Sordariomycetes</taxon>
        <taxon>Sordariomycetidae</taxon>
        <taxon>Sordariales</taxon>
        <taxon>Chaetomiaceae</taxon>
        <taxon>Thermothelomyces</taxon>
    </lineage>
</organism>
<dbReference type="InParanoid" id="G2Q346"/>
<dbReference type="GeneID" id="11505773"/>
<dbReference type="HOGENOM" id="CLU_1428900_0_0_1"/>
<name>G2Q346_THET4</name>
<dbReference type="VEuPathDB" id="FungiDB:MYCTH_2122366"/>
<dbReference type="EMBL" id="CP003002">
    <property type="protein sequence ID" value="AEO53509.1"/>
    <property type="molecule type" value="Genomic_DNA"/>
</dbReference>
<reference evidence="1 2" key="1">
    <citation type="journal article" date="2011" name="Nat. Biotechnol.">
        <title>Comparative genomic analysis of the thermophilic biomass-degrading fungi Myceliophthora thermophila and Thielavia terrestris.</title>
        <authorList>
            <person name="Berka R.M."/>
            <person name="Grigoriev I.V."/>
            <person name="Otillar R."/>
            <person name="Salamov A."/>
            <person name="Grimwood J."/>
            <person name="Reid I."/>
            <person name="Ishmael N."/>
            <person name="John T."/>
            <person name="Darmond C."/>
            <person name="Moisan M.-C."/>
            <person name="Henrissat B."/>
            <person name="Coutinho P.M."/>
            <person name="Lombard V."/>
            <person name="Natvig D.O."/>
            <person name="Lindquist E."/>
            <person name="Schmutz J."/>
            <person name="Lucas S."/>
            <person name="Harris P."/>
            <person name="Powlowski J."/>
            <person name="Bellemare A."/>
            <person name="Taylor D."/>
            <person name="Butler G."/>
            <person name="de Vries R.P."/>
            <person name="Allijn I.E."/>
            <person name="van den Brink J."/>
            <person name="Ushinsky S."/>
            <person name="Storms R."/>
            <person name="Powell A.J."/>
            <person name="Paulsen I.T."/>
            <person name="Elbourne L.D.H."/>
            <person name="Baker S.E."/>
            <person name="Magnuson J."/>
            <person name="LaBoissiere S."/>
            <person name="Clutterbuck A.J."/>
            <person name="Martinez D."/>
            <person name="Wogulis M."/>
            <person name="de Leon A.L."/>
            <person name="Rey M.W."/>
            <person name="Tsang A."/>
        </authorList>
    </citation>
    <scope>NUCLEOTIDE SEQUENCE [LARGE SCALE GENOMIC DNA]</scope>
    <source>
        <strain evidence="2">ATCC 42464 / BCRC 31852 / DSM 1799</strain>
    </source>
</reference>